<name>A0A395MSI9_9HYPO</name>
<keyword evidence="4" id="KW-1185">Reference proteome</keyword>
<feature type="region of interest" description="Disordered" evidence="1">
    <location>
        <begin position="1"/>
        <end position="63"/>
    </location>
</feature>
<evidence type="ECO:0000256" key="2">
    <source>
        <dbReference type="SAM" id="Phobius"/>
    </source>
</evidence>
<accession>A0A395MSI9</accession>
<feature type="transmembrane region" description="Helical" evidence="2">
    <location>
        <begin position="181"/>
        <end position="204"/>
    </location>
</feature>
<feature type="compositionally biased region" description="Acidic residues" evidence="1">
    <location>
        <begin position="215"/>
        <end position="227"/>
    </location>
</feature>
<dbReference type="OrthoDB" id="10596850at2759"/>
<keyword evidence="2" id="KW-1133">Transmembrane helix</keyword>
<dbReference type="EMBL" id="PXXK01000133">
    <property type="protein sequence ID" value="RFN50545.1"/>
    <property type="molecule type" value="Genomic_DNA"/>
</dbReference>
<reference evidence="3 4" key="1">
    <citation type="journal article" date="2018" name="PLoS Pathog.">
        <title>Evolution of structural diversity of trichothecenes, a family of toxins produced by plant pathogenic and entomopathogenic fungi.</title>
        <authorList>
            <person name="Proctor R.H."/>
            <person name="McCormick S.P."/>
            <person name="Kim H.S."/>
            <person name="Cardoza R.E."/>
            <person name="Stanley A.M."/>
            <person name="Lindo L."/>
            <person name="Kelly A."/>
            <person name="Brown D.W."/>
            <person name="Lee T."/>
            <person name="Vaughan M.M."/>
            <person name="Alexander N.J."/>
            <person name="Busman M."/>
            <person name="Gutierrez S."/>
        </authorList>
    </citation>
    <scope>NUCLEOTIDE SEQUENCE [LARGE SCALE GENOMIC DNA]</scope>
    <source>
        <strain evidence="3 4">NRRL 13405</strain>
    </source>
</reference>
<dbReference type="AlphaFoldDB" id="A0A395MSI9"/>
<evidence type="ECO:0000256" key="1">
    <source>
        <dbReference type="SAM" id="MobiDB-lite"/>
    </source>
</evidence>
<evidence type="ECO:0000313" key="3">
    <source>
        <dbReference type="EMBL" id="RFN50545.1"/>
    </source>
</evidence>
<feature type="compositionally biased region" description="Pro residues" evidence="1">
    <location>
        <begin position="45"/>
        <end position="57"/>
    </location>
</feature>
<evidence type="ECO:0000313" key="4">
    <source>
        <dbReference type="Proteomes" id="UP000265631"/>
    </source>
</evidence>
<gene>
    <name evidence="3" type="ORF">FIE12Z_5171</name>
</gene>
<feature type="region of interest" description="Disordered" evidence="1">
    <location>
        <begin position="207"/>
        <end position="227"/>
    </location>
</feature>
<comment type="caution">
    <text evidence="3">The sequence shown here is derived from an EMBL/GenBank/DDBJ whole genome shotgun (WGS) entry which is preliminary data.</text>
</comment>
<proteinExistence type="predicted"/>
<sequence length="227" mass="25041">MPPHSTGHDYAAPAPYAKYEHRMRYPKRAQSAASPRHNSRSLPPGVLPPGSPPPGAINPPEEFVPSHYINEFRKHEAINPPRVPKTVVTEPYVDHHEKMKYPKPAPPAAMPRPDNLWGGCKKPGGCNKPAADKSPPVPTMMNPSEAPPPFKDGELVSGQDGSIYPYNHANSMANKAFWSKWMWPIACCPVLPFLCILLCTGASIGSKNMKKKNGDEEECEDEDEDEE</sequence>
<protein>
    <submittedName>
        <fullName evidence="3">Uncharacterized protein</fullName>
    </submittedName>
</protein>
<dbReference type="Proteomes" id="UP000265631">
    <property type="component" value="Unassembled WGS sequence"/>
</dbReference>
<organism evidence="3 4">
    <name type="scientific">Fusarium flagelliforme</name>
    <dbReference type="NCBI Taxonomy" id="2675880"/>
    <lineage>
        <taxon>Eukaryota</taxon>
        <taxon>Fungi</taxon>
        <taxon>Dikarya</taxon>
        <taxon>Ascomycota</taxon>
        <taxon>Pezizomycotina</taxon>
        <taxon>Sordariomycetes</taxon>
        <taxon>Hypocreomycetidae</taxon>
        <taxon>Hypocreales</taxon>
        <taxon>Nectriaceae</taxon>
        <taxon>Fusarium</taxon>
        <taxon>Fusarium incarnatum-equiseti species complex</taxon>
    </lineage>
</organism>
<keyword evidence="2" id="KW-0472">Membrane</keyword>
<keyword evidence="2" id="KW-0812">Transmembrane</keyword>